<dbReference type="OrthoDB" id="432447at2759"/>
<dbReference type="GO" id="GO:0005524">
    <property type="term" value="F:ATP binding"/>
    <property type="evidence" value="ECO:0007669"/>
    <property type="project" value="UniProtKB-UniRule"/>
</dbReference>
<keyword evidence="8 11" id="KW-0418">Kinase</keyword>
<evidence type="ECO:0000313" key="14">
    <source>
        <dbReference type="Proteomes" id="UP000094385"/>
    </source>
</evidence>
<dbReference type="InterPro" id="IPR001805">
    <property type="entry name" value="Adenokinase"/>
</dbReference>
<evidence type="ECO:0000256" key="10">
    <source>
        <dbReference type="PIRSR" id="PIRSR601805-1"/>
    </source>
</evidence>
<evidence type="ECO:0000256" key="2">
    <source>
        <dbReference type="ARBA" id="ARBA00004801"/>
    </source>
</evidence>
<dbReference type="FunFam" id="3.40.1190.20:FF:000014">
    <property type="entry name" value="ADO1p Adenosine kinase"/>
    <property type="match status" value="1"/>
</dbReference>
<dbReference type="Pfam" id="PF00294">
    <property type="entry name" value="PfkB"/>
    <property type="match status" value="1"/>
</dbReference>
<protein>
    <recommendedName>
        <fullName evidence="4 11">Adenosine kinase</fullName>
        <shortName evidence="11">AK</shortName>
        <ecNumber evidence="4 11">2.7.1.20</ecNumber>
    </recommendedName>
    <alternativeName>
        <fullName evidence="11">Adenosine 5'-phosphotransferase</fullName>
    </alternativeName>
</protein>
<evidence type="ECO:0000259" key="12">
    <source>
        <dbReference type="Pfam" id="PF00294"/>
    </source>
</evidence>
<dbReference type="STRING" id="675824.A0A1E3PWP7"/>
<dbReference type="GO" id="GO:0005829">
    <property type="term" value="C:cytosol"/>
    <property type="evidence" value="ECO:0007669"/>
    <property type="project" value="TreeGrafter"/>
</dbReference>
<feature type="domain" description="Carbohydrate kinase PfkB" evidence="12">
    <location>
        <begin position="23"/>
        <end position="339"/>
    </location>
</feature>
<dbReference type="SUPFAM" id="SSF53613">
    <property type="entry name" value="Ribokinase-like"/>
    <property type="match status" value="1"/>
</dbReference>
<organism evidence="13 14">
    <name type="scientific">Lipomyces starkeyi NRRL Y-11557</name>
    <dbReference type="NCBI Taxonomy" id="675824"/>
    <lineage>
        <taxon>Eukaryota</taxon>
        <taxon>Fungi</taxon>
        <taxon>Dikarya</taxon>
        <taxon>Ascomycota</taxon>
        <taxon>Saccharomycotina</taxon>
        <taxon>Lipomycetes</taxon>
        <taxon>Lipomycetales</taxon>
        <taxon>Lipomycetaceae</taxon>
        <taxon>Lipomyces</taxon>
    </lineage>
</organism>
<dbReference type="GO" id="GO:0006144">
    <property type="term" value="P:purine nucleobase metabolic process"/>
    <property type="evidence" value="ECO:0007669"/>
    <property type="project" value="EnsemblFungi"/>
</dbReference>
<comment type="similarity">
    <text evidence="3 11">Belongs to the carbohydrate kinase PfkB family.</text>
</comment>
<dbReference type="EC" id="2.7.1.20" evidence="4 11"/>
<comment type="cofactor">
    <cofactor evidence="1 11">
        <name>Mg(2+)</name>
        <dbReference type="ChEBI" id="CHEBI:18420"/>
    </cofactor>
</comment>
<dbReference type="CDD" id="cd01168">
    <property type="entry name" value="adenosine_kinase"/>
    <property type="match status" value="1"/>
</dbReference>
<dbReference type="InterPro" id="IPR011611">
    <property type="entry name" value="PfkB_dom"/>
</dbReference>
<dbReference type="Gene3D" id="3.30.1110.10">
    <property type="match status" value="1"/>
</dbReference>
<keyword evidence="6 11" id="KW-0660">Purine salvage</keyword>
<comment type="function">
    <text evidence="11">ATP dependent phosphorylation of adenosine and other related nucleoside analogs to monophosphate derivatives.</text>
</comment>
<gene>
    <name evidence="13" type="ORF">LIPSTDRAFT_194216</name>
</gene>
<dbReference type="GO" id="GO:0006166">
    <property type="term" value="P:purine ribonucleoside salvage"/>
    <property type="evidence" value="ECO:0007669"/>
    <property type="project" value="UniProtKB-KW"/>
</dbReference>
<dbReference type="Proteomes" id="UP000094385">
    <property type="component" value="Unassembled WGS sequence"/>
</dbReference>
<dbReference type="Gene3D" id="3.40.1190.20">
    <property type="match status" value="1"/>
</dbReference>
<dbReference type="AlphaFoldDB" id="A0A1E3PWP7"/>
<keyword evidence="7 11" id="KW-0547">Nucleotide-binding</keyword>
<evidence type="ECO:0000256" key="7">
    <source>
        <dbReference type="ARBA" id="ARBA00022741"/>
    </source>
</evidence>
<keyword evidence="5 11" id="KW-0808">Transferase</keyword>
<evidence type="ECO:0000256" key="8">
    <source>
        <dbReference type="ARBA" id="ARBA00022777"/>
    </source>
</evidence>
<evidence type="ECO:0000256" key="9">
    <source>
        <dbReference type="ARBA" id="ARBA00022840"/>
    </source>
</evidence>
<dbReference type="GO" id="GO:0004001">
    <property type="term" value="F:adenosine kinase activity"/>
    <property type="evidence" value="ECO:0007669"/>
    <property type="project" value="UniProtKB-UniRule"/>
</dbReference>
<dbReference type="EMBL" id="KV454304">
    <property type="protein sequence ID" value="ODQ69247.1"/>
    <property type="molecule type" value="Genomic_DNA"/>
</dbReference>
<dbReference type="GO" id="GO:0005634">
    <property type="term" value="C:nucleus"/>
    <property type="evidence" value="ECO:0007669"/>
    <property type="project" value="TreeGrafter"/>
</dbReference>
<dbReference type="PROSITE" id="PS00584">
    <property type="entry name" value="PFKB_KINASES_2"/>
    <property type="match status" value="1"/>
</dbReference>
<keyword evidence="14" id="KW-1185">Reference proteome</keyword>
<dbReference type="InterPro" id="IPR029056">
    <property type="entry name" value="Ribokinase-like"/>
</dbReference>
<feature type="active site" description="Proton acceptor" evidence="10">
    <location>
        <position position="297"/>
    </location>
</feature>
<reference evidence="13 14" key="1">
    <citation type="journal article" date="2016" name="Proc. Natl. Acad. Sci. U.S.A.">
        <title>Comparative genomics of biotechnologically important yeasts.</title>
        <authorList>
            <person name="Riley R."/>
            <person name="Haridas S."/>
            <person name="Wolfe K.H."/>
            <person name="Lopes M.R."/>
            <person name="Hittinger C.T."/>
            <person name="Goeker M."/>
            <person name="Salamov A.A."/>
            <person name="Wisecaver J.H."/>
            <person name="Long T.M."/>
            <person name="Calvey C.H."/>
            <person name="Aerts A.L."/>
            <person name="Barry K.W."/>
            <person name="Choi C."/>
            <person name="Clum A."/>
            <person name="Coughlan A.Y."/>
            <person name="Deshpande S."/>
            <person name="Douglass A.P."/>
            <person name="Hanson S.J."/>
            <person name="Klenk H.-P."/>
            <person name="LaButti K.M."/>
            <person name="Lapidus A."/>
            <person name="Lindquist E.A."/>
            <person name="Lipzen A.M."/>
            <person name="Meier-Kolthoff J.P."/>
            <person name="Ohm R.A."/>
            <person name="Otillar R.P."/>
            <person name="Pangilinan J.L."/>
            <person name="Peng Y."/>
            <person name="Rokas A."/>
            <person name="Rosa C.A."/>
            <person name="Scheuner C."/>
            <person name="Sibirny A.A."/>
            <person name="Slot J.C."/>
            <person name="Stielow J.B."/>
            <person name="Sun H."/>
            <person name="Kurtzman C.P."/>
            <person name="Blackwell M."/>
            <person name="Grigoriev I.V."/>
            <person name="Jeffries T.W."/>
        </authorList>
    </citation>
    <scope>NUCLEOTIDE SEQUENCE [LARGE SCALE GENOMIC DNA]</scope>
    <source>
        <strain evidence="13 14">NRRL Y-11557</strain>
    </source>
</reference>
<dbReference type="PANTHER" id="PTHR45769:SF3">
    <property type="entry name" value="ADENOSINE KINASE"/>
    <property type="match status" value="1"/>
</dbReference>
<comment type="catalytic activity">
    <reaction evidence="11">
        <text>adenosine + ATP = AMP + ADP + H(+)</text>
        <dbReference type="Rhea" id="RHEA:20824"/>
        <dbReference type="ChEBI" id="CHEBI:15378"/>
        <dbReference type="ChEBI" id="CHEBI:16335"/>
        <dbReference type="ChEBI" id="CHEBI:30616"/>
        <dbReference type="ChEBI" id="CHEBI:456215"/>
        <dbReference type="ChEBI" id="CHEBI:456216"/>
        <dbReference type="EC" id="2.7.1.20"/>
    </reaction>
</comment>
<dbReference type="UniPathway" id="UPA00588">
    <property type="reaction ID" value="UER00659"/>
</dbReference>
<evidence type="ECO:0000256" key="1">
    <source>
        <dbReference type="ARBA" id="ARBA00001946"/>
    </source>
</evidence>
<accession>A0A1E3PWP7</accession>
<evidence type="ECO:0000313" key="13">
    <source>
        <dbReference type="EMBL" id="ODQ69247.1"/>
    </source>
</evidence>
<dbReference type="InterPro" id="IPR002173">
    <property type="entry name" value="Carboh/pur_kinase_PfkB_CS"/>
</dbReference>
<evidence type="ECO:0000256" key="4">
    <source>
        <dbReference type="ARBA" id="ARBA00012119"/>
    </source>
</evidence>
<proteinExistence type="inferred from homology"/>
<name>A0A1E3PWP7_LIPST</name>
<evidence type="ECO:0000256" key="3">
    <source>
        <dbReference type="ARBA" id="ARBA00010688"/>
    </source>
</evidence>
<keyword evidence="9 11" id="KW-0067">ATP-binding</keyword>
<sequence length="344" mass="37261">MPFSLLCLGNPLLDIQAVCPTEFLEKYDLKANDAILADEKHMPIYEEILKYDAKFLAGGAAQNTARGAQYVLPANSVVYCGCVGEDKFSNFLREANKKEGLYSAYLVEKDQPTGKCAVIVTGADRSLVTDLSAANHYKIDHLKSPEIWKFVEDAQYYYVGGYHLTVCVPAILALGQHAAETNKVFSMNLSAPFLAQFFKDQMDSVAPYWDILIGNESEAAAYAESHNLGTTDVTEIAKAIATLPKANTKRPRHVVITQGADSTIIVSADATGVTSTKVYPIRPIAASEIVDTNGAGDSFAGGFIGSIVSGKSIDEAVEVGHWLASWTVRLNGPAYPYPKIEYSV</sequence>
<evidence type="ECO:0000256" key="5">
    <source>
        <dbReference type="ARBA" id="ARBA00022679"/>
    </source>
</evidence>
<evidence type="ECO:0000256" key="6">
    <source>
        <dbReference type="ARBA" id="ARBA00022726"/>
    </source>
</evidence>
<evidence type="ECO:0000256" key="11">
    <source>
        <dbReference type="RuleBase" id="RU368116"/>
    </source>
</evidence>
<dbReference type="PANTHER" id="PTHR45769">
    <property type="entry name" value="ADENOSINE KINASE"/>
    <property type="match status" value="1"/>
</dbReference>
<comment type="pathway">
    <text evidence="2 11">Purine metabolism; AMP biosynthesis via salvage pathway; AMP from adenosine: step 1/1.</text>
</comment>
<dbReference type="GO" id="GO:0044209">
    <property type="term" value="P:AMP salvage"/>
    <property type="evidence" value="ECO:0007669"/>
    <property type="project" value="UniProtKB-UniRule"/>
</dbReference>
<keyword evidence="11" id="KW-0460">Magnesium</keyword>
<dbReference type="PRINTS" id="PR00989">
    <property type="entry name" value="ADENOKINASE"/>
</dbReference>